<evidence type="ECO:0000313" key="1">
    <source>
        <dbReference type="EMBL" id="GEU72480.1"/>
    </source>
</evidence>
<keyword evidence="1" id="KW-0695">RNA-directed DNA polymerase</keyword>
<keyword evidence="1" id="KW-0808">Transferase</keyword>
<feature type="non-terminal residue" evidence="1">
    <location>
        <position position="242"/>
    </location>
</feature>
<reference evidence="1" key="1">
    <citation type="journal article" date="2019" name="Sci. Rep.">
        <title>Draft genome of Tanacetum cinerariifolium, the natural source of mosquito coil.</title>
        <authorList>
            <person name="Yamashiro T."/>
            <person name="Shiraishi A."/>
            <person name="Satake H."/>
            <person name="Nakayama K."/>
        </authorList>
    </citation>
    <scope>NUCLEOTIDE SEQUENCE</scope>
</reference>
<comment type="caution">
    <text evidence="1">The sequence shown here is derived from an EMBL/GenBank/DDBJ whole genome shotgun (WGS) entry which is preliminary data.</text>
</comment>
<keyword evidence="1" id="KW-0548">Nucleotidyltransferase</keyword>
<protein>
    <submittedName>
        <fullName evidence="1">RNA-directed DNA polymerase, eukaryota, reverse transcriptase zinc-binding domain protein</fullName>
    </submittedName>
</protein>
<sequence>MKYLNESYVRLSPLTSKDYEDLIKGNNGNYHEDEDDDMFDDGSECNDFLHQGGGWIDDTCEDNVNGDFLKSSELVVEGILGATDNDANSTENPDTIIKQIIPNSSPGNNASTSNNDIKITKTIDVGTSIGYNMNGKEANFLDIIGDNLPKQPDNSPGHYPKKKISTYKSLIRLWKNRMVKKNECLFDSLMAKMKMLESKAENEGSNNEEIAKRLSCLKSIQELEHKENMDILQKGKIKWAIE</sequence>
<proteinExistence type="predicted"/>
<dbReference type="GO" id="GO:0003964">
    <property type="term" value="F:RNA-directed DNA polymerase activity"/>
    <property type="evidence" value="ECO:0007669"/>
    <property type="project" value="UniProtKB-KW"/>
</dbReference>
<organism evidence="1">
    <name type="scientific">Tanacetum cinerariifolium</name>
    <name type="common">Dalmatian daisy</name>
    <name type="synonym">Chrysanthemum cinerariifolium</name>
    <dbReference type="NCBI Taxonomy" id="118510"/>
    <lineage>
        <taxon>Eukaryota</taxon>
        <taxon>Viridiplantae</taxon>
        <taxon>Streptophyta</taxon>
        <taxon>Embryophyta</taxon>
        <taxon>Tracheophyta</taxon>
        <taxon>Spermatophyta</taxon>
        <taxon>Magnoliopsida</taxon>
        <taxon>eudicotyledons</taxon>
        <taxon>Gunneridae</taxon>
        <taxon>Pentapetalae</taxon>
        <taxon>asterids</taxon>
        <taxon>campanulids</taxon>
        <taxon>Asterales</taxon>
        <taxon>Asteraceae</taxon>
        <taxon>Asteroideae</taxon>
        <taxon>Anthemideae</taxon>
        <taxon>Anthemidinae</taxon>
        <taxon>Tanacetum</taxon>
    </lineage>
</organism>
<dbReference type="AlphaFoldDB" id="A0A6L2MFK7"/>
<dbReference type="EMBL" id="BKCJ010006502">
    <property type="protein sequence ID" value="GEU72480.1"/>
    <property type="molecule type" value="Genomic_DNA"/>
</dbReference>
<gene>
    <name evidence="1" type="ORF">Tci_044458</name>
</gene>
<accession>A0A6L2MFK7</accession>
<name>A0A6L2MFK7_TANCI</name>